<proteinExistence type="predicted"/>
<dbReference type="OrthoDB" id="2507162at2759"/>
<dbReference type="AlphaFoldDB" id="A0A0L6V4P1"/>
<protein>
    <submittedName>
        <fullName evidence="2">Uncharacterized protein</fullName>
    </submittedName>
</protein>
<dbReference type="EMBL" id="LAVV01007573">
    <property type="protein sequence ID" value="KNZ55482.1"/>
    <property type="molecule type" value="Genomic_DNA"/>
</dbReference>
<dbReference type="VEuPathDB" id="FungiDB:VP01_2664g3"/>
<sequence>MDVNIVADLQARLAERDHVIHQLLQRLDAIELKTDSAKAPAKKTDNSARPTQSKNKKKESSKKKTKETAVTAPKPTLQKSPAVGSDKKTPTKQRARSATPLSAAKKSPLQMVKQDHPAGFEHTKEAFYVHIKVLWGLVKQRAVPQLPPPEKLSAFYQRFSLSDEIQSALAGGPNMIPVDTIQTLKAREVRSKLGKHMMHLSKFNICYVQTSLSQLGLWCWMPNLDEQPDSLYKKAHRIFVIKSFLQLTAGGAYKYMNVNEAYINDLELLKQAYDHYVHYSLWKENPSQ</sequence>
<evidence type="ECO:0000256" key="1">
    <source>
        <dbReference type="SAM" id="MobiDB-lite"/>
    </source>
</evidence>
<keyword evidence="3" id="KW-1185">Reference proteome</keyword>
<feature type="compositionally biased region" description="Basic residues" evidence="1">
    <location>
        <begin position="54"/>
        <end position="65"/>
    </location>
</feature>
<comment type="caution">
    <text evidence="2">The sequence shown here is derived from an EMBL/GenBank/DDBJ whole genome shotgun (WGS) entry which is preliminary data.</text>
</comment>
<organism evidence="2 3">
    <name type="scientific">Puccinia sorghi</name>
    <dbReference type="NCBI Taxonomy" id="27349"/>
    <lineage>
        <taxon>Eukaryota</taxon>
        <taxon>Fungi</taxon>
        <taxon>Dikarya</taxon>
        <taxon>Basidiomycota</taxon>
        <taxon>Pucciniomycotina</taxon>
        <taxon>Pucciniomycetes</taxon>
        <taxon>Pucciniales</taxon>
        <taxon>Pucciniaceae</taxon>
        <taxon>Puccinia</taxon>
    </lineage>
</organism>
<name>A0A0L6V4P1_9BASI</name>
<gene>
    <name evidence="2" type="ORF">VP01_2664g3</name>
</gene>
<dbReference type="Proteomes" id="UP000037035">
    <property type="component" value="Unassembled WGS sequence"/>
</dbReference>
<feature type="region of interest" description="Disordered" evidence="1">
    <location>
        <begin position="33"/>
        <end position="111"/>
    </location>
</feature>
<feature type="compositionally biased region" description="Basic and acidic residues" evidence="1">
    <location>
        <begin position="33"/>
        <end position="46"/>
    </location>
</feature>
<evidence type="ECO:0000313" key="3">
    <source>
        <dbReference type="Proteomes" id="UP000037035"/>
    </source>
</evidence>
<reference evidence="2 3" key="1">
    <citation type="submission" date="2015-08" db="EMBL/GenBank/DDBJ databases">
        <title>Next Generation Sequencing and Analysis of the Genome of Puccinia sorghi L Schw, the Causal Agent of Maize Common Rust.</title>
        <authorList>
            <person name="Rochi L."/>
            <person name="Burguener G."/>
            <person name="Darino M."/>
            <person name="Turjanski A."/>
            <person name="Kreff E."/>
            <person name="Dieguez M.J."/>
            <person name="Sacco F."/>
        </authorList>
    </citation>
    <scope>NUCLEOTIDE SEQUENCE [LARGE SCALE GENOMIC DNA]</scope>
    <source>
        <strain evidence="2 3">RO10H11247</strain>
    </source>
</reference>
<evidence type="ECO:0000313" key="2">
    <source>
        <dbReference type="EMBL" id="KNZ55482.1"/>
    </source>
</evidence>
<accession>A0A0L6V4P1</accession>